<dbReference type="CDD" id="cd06578">
    <property type="entry name" value="HemD"/>
    <property type="match status" value="1"/>
</dbReference>
<gene>
    <name evidence="2" type="ORF">GGR28_000976</name>
</gene>
<keyword evidence="3" id="KW-1185">Reference proteome</keyword>
<name>A0A840E322_9BACT</name>
<protein>
    <submittedName>
        <fullName evidence="2">Uroporphyrinogen-III synthase</fullName>
        <ecNumber evidence="2">4.2.1.75</ecNumber>
    </submittedName>
</protein>
<reference evidence="2 3" key="1">
    <citation type="submission" date="2020-08" db="EMBL/GenBank/DDBJ databases">
        <title>Genomic Encyclopedia of Type Strains, Phase IV (KMG-IV): sequencing the most valuable type-strain genomes for metagenomic binning, comparative biology and taxonomic classification.</title>
        <authorList>
            <person name="Goeker M."/>
        </authorList>
    </citation>
    <scope>NUCLEOTIDE SEQUENCE [LARGE SCALE GENOMIC DNA]</scope>
    <source>
        <strain evidence="2 3">DSM 105137</strain>
    </source>
</reference>
<evidence type="ECO:0000313" key="3">
    <source>
        <dbReference type="Proteomes" id="UP000576209"/>
    </source>
</evidence>
<dbReference type="EMBL" id="JACIFF010000002">
    <property type="protein sequence ID" value="MBB4078363.1"/>
    <property type="molecule type" value="Genomic_DNA"/>
</dbReference>
<dbReference type="Gene3D" id="3.40.50.10090">
    <property type="match status" value="2"/>
</dbReference>
<sequence>MIFISRRLAPDSPLLRWATDRGQEIVGRSLLTFAPVAFTAPQRADWWFFYSKRAVQFAGDIPPDVRVAAIGTSTAAALLKACGRVDFCGNGHPDRVAEDFLVVGEGLRVFFPRAGQSRLSIQRSLQDRIEVLDAVCYDNRPNPPAAAIDADTYIFTSPLNVAAYLDHWPLRPGARVFAIGPSTGAELLRRGVDCRWPEEASEAGLVGLLG</sequence>
<dbReference type="SUPFAM" id="SSF69618">
    <property type="entry name" value="HemD-like"/>
    <property type="match status" value="1"/>
</dbReference>
<dbReference type="InterPro" id="IPR003754">
    <property type="entry name" value="4pyrrol_synth_uPrphyn_synth"/>
</dbReference>
<keyword evidence="2" id="KW-0456">Lyase</keyword>
<dbReference type="InterPro" id="IPR036108">
    <property type="entry name" value="4pyrrol_syn_uPrphyn_synt_sf"/>
</dbReference>
<accession>A0A840E322</accession>
<proteinExistence type="predicted"/>
<comment type="caution">
    <text evidence="2">The sequence shown here is derived from an EMBL/GenBank/DDBJ whole genome shotgun (WGS) entry which is preliminary data.</text>
</comment>
<feature type="domain" description="Tetrapyrrole biosynthesis uroporphyrinogen III synthase" evidence="1">
    <location>
        <begin position="21"/>
        <end position="206"/>
    </location>
</feature>
<dbReference type="Pfam" id="PF02602">
    <property type="entry name" value="HEM4"/>
    <property type="match status" value="1"/>
</dbReference>
<organism evidence="2 3">
    <name type="scientific">Neolewinella aquimaris</name>
    <dbReference type="NCBI Taxonomy" id="1835722"/>
    <lineage>
        <taxon>Bacteria</taxon>
        <taxon>Pseudomonadati</taxon>
        <taxon>Bacteroidota</taxon>
        <taxon>Saprospiria</taxon>
        <taxon>Saprospirales</taxon>
        <taxon>Lewinellaceae</taxon>
        <taxon>Neolewinella</taxon>
    </lineage>
</organism>
<dbReference type="GO" id="GO:0033014">
    <property type="term" value="P:tetrapyrrole biosynthetic process"/>
    <property type="evidence" value="ECO:0007669"/>
    <property type="project" value="InterPro"/>
</dbReference>
<evidence type="ECO:0000259" key="1">
    <source>
        <dbReference type="Pfam" id="PF02602"/>
    </source>
</evidence>
<evidence type="ECO:0000313" key="2">
    <source>
        <dbReference type="EMBL" id="MBB4078363.1"/>
    </source>
</evidence>
<dbReference type="GO" id="GO:0004852">
    <property type="term" value="F:uroporphyrinogen-III synthase activity"/>
    <property type="evidence" value="ECO:0007669"/>
    <property type="project" value="UniProtKB-EC"/>
</dbReference>
<dbReference type="RefSeq" id="WP_183494616.1">
    <property type="nucleotide sequence ID" value="NZ_JACIFF010000002.1"/>
</dbReference>
<dbReference type="AlphaFoldDB" id="A0A840E322"/>
<dbReference type="Proteomes" id="UP000576209">
    <property type="component" value="Unassembled WGS sequence"/>
</dbReference>
<dbReference type="EC" id="4.2.1.75" evidence="2"/>